<dbReference type="Proteomes" id="UP000238326">
    <property type="component" value="Unassembled WGS sequence"/>
</dbReference>
<dbReference type="OrthoDB" id="582102at2"/>
<name>A0A2S9KIY7_9BURK</name>
<dbReference type="AlphaFoldDB" id="A0A2S9KIY7"/>
<sequence length="189" mass="21018">MSTDPIIESGMTFGPYPAGQCFYIGKSACYEKVREGVQMAEFLLLRQQQEGPTIWIVEAKSSSPRPETQPNFSEFIDEIRSKLTHGLLLALAARLQRHPAAADELPDSFRTLDLKTQGFRFVLVINGHKQEWLAPLQSALSLVLKPIVKTWALPPNSVVVLNHELAQKHGLILPAAVRHPKQATSLSNE</sequence>
<accession>A0A2S9KIY7</accession>
<organism evidence="1 2">
    <name type="scientific">Malikia spinosa</name>
    <dbReference type="NCBI Taxonomy" id="86180"/>
    <lineage>
        <taxon>Bacteria</taxon>
        <taxon>Pseudomonadati</taxon>
        <taxon>Pseudomonadota</taxon>
        <taxon>Betaproteobacteria</taxon>
        <taxon>Burkholderiales</taxon>
        <taxon>Comamonadaceae</taxon>
        <taxon>Malikia</taxon>
    </lineage>
</organism>
<comment type="caution">
    <text evidence="1">The sequence shown here is derived from an EMBL/GenBank/DDBJ whole genome shotgun (WGS) entry which is preliminary data.</text>
</comment>
<reference evidence="1 2" key="1">
    <citation type="submission" date="2018-03" db="EMBL/GenBank/DDBJ databases">
        <title>Comparative genomics illustrates the genes involved in a hyperalkaliphilic mechanisms of Serpentinomonas isolated from highly-alkaline calcium-rich serpentinized springs.</title>
        <authorList>
            <person name="Suzuki S."/>
            <person name="Ishii S."/>
            <person name="Walworth N."/>
            <person name="Bird L."/>
            <person name="Kuenen J.G."/>
            <person name="Nealson K.H."/>
        </authorList>
    </citation>
    <scope>NUCLEOTIDE SEQUENCE [LARGE SCALE GENOMIC DNA]</scope>
    <source>
        <strain evidence="1 2">83</strain>
    </source>
</reference>
<evidence type="ECO:0000313" key="2">
    <source>
        <dbReference type="Proteomes" id="UP000238326"/>
    </source>
</evidence>
<gene>
    <name evidence="1" type="ORF">C6P61_00980</name>
</gene>
<protein>
    <submittedName>
        <fullName evidence="1">Uncharacterized protein</fullName>
    </submittedName>
</protein>
<dbReference type="EMBL" id="PVLR01000004">
    <property type="protein sequence ID" value="PRD70400.1"/>
    <property type="molecule type" value="Genomic_DNA"/>
</dbReference>
<keyword evidence="2" id="KW-1185">Reference proteome</keyword>
<evidence type="ECO:0000313" key="1">
    <source>
        <dbReference type="EMBL" id="PRD70400.1"/>
    </source>
</evidence>
<dbReference type="RefSeq" id="WP_105728058.1">
    <property type="nucleotide sequence ID" value="NZ_PVLR01000004.1"/>
</dbReference>
<proteinExistence type="predicted"/>